<reference evidence="5" key="1">
    <citation type="journal article" date="2023" name="Genome Biol. Evol.">
        <title>First Whole Genome Sequence and Flow Cytometry Genome Size Data for the Lichen-Forming Fungus Ramalina farinacea (Ascomycota).</title>
        <authorList>
            <person name="Llewellyn T."/>
            <person name="Mian S."/>
            <person name="Hill R."/>
            <person name="Leitch I.J."/>
            <person name="Gaya E."/>
        </authorList>
    </citation>
    <scope>NUCLEOTIDE SEQUENCE</scope>
    <source>
        <strain evidence="5">LIQ254RAFAR</strain>
    </source>
</reference>
<keyword evidence="6" id="KW-1185">Reference proteome</keyword>
<name>A0AA43QLF9_9LECA</name>
<dbReference type="EMBL" id="JAPUFD010000006">
    <property type="protein sequence ID" value="MDI1487779.1"/>
    <property type="molecule type" value="Genomic_DNA"/>
</dbReference>
<gene>
    <name evidence="5" type="ORF">OHK93_007051</name>
</gene>
<evidence type="ECO:0000313" key="5">
    <source>
        <dbReference type="EMBL" id="MDI1487779.1"/>
    </source>
</evidence>
<feature type="compositionally biased region" description="Basic and acidic residues" evidence="4">
    <location>
        <begin position="61"/>
        <end position="72"/>
    </location>
</feature>
<proteinExistence type="inferred from homology"/>
<protein>
    <submittedName>
        <fullName evidence="5">Uncharacterized protein</fullName>
    </submittedName>
</protein>
<evidence type="ECO:0000256" key="3">
    <source>
        <dbReference type="ARBA" id="ARBA00023242"/>
    </source>
</evidence>
<dbReference type="GO" id="GO:0031048">
    <property type="term" value="P:regulatory ncRNA-mediated heterochromatin formation"/>
    <property type="evidence" value="ECO:0007669"/>
    <property type="project" value="TreeGrafter"/>
</dbReference>
<evidence type="ECO:0000256" key="4">
    <source>
        <dbReference type="SAM" id="MobiDB-lite"/>
    </source>
</evidence>
<organism evidence="5 6">
    <name type="scientific">Ramalina farinacea</name>
    <dbReference type="NCBI Taxonomy" id="258253"/>
    <lineage>
        <taxon>Eukaryota</taxon>
        <taxon>Fungi</taxon>
        <taxon>Dikarya</taxon>
        <taxon>Ascomycota</taxon>
        <taxon>Pezizomycotina</taxon>
        <taxon>Lecanoromycetes</taxon>
        <taxon>OSLEUM clade</taxon>
        <taxon>Lecanoromycetidae</taxon>
        <taxon>Lecanorales</taxon>
        <taxon>Lecanorineae</taxon>
        <taxon>Ramalinaceae</taxon>
        <taxon>Ramalina</taxon>
    </lineage>
</organism>
<dbReference type="AlphaFoldDB" id="A0AA43QLF9"/>
<feature type="region of interest" description="Disordered" evidence="4">
    <location>
        <begin position="1"/>
        <end position="116"/>
    </location>
</feature>
<dbReference type="Pfam" id="PF08424">
    <property type="entry name" value="NRDE-2"/>
    <property type="match status" value="1"/>
</dbReference>
<evidence type="ECO:0000256" key="1">
    <source>
        <dbReference type="ARBA" id="ARBA00004123"/>
    </source>
</evidence>
<feature type="region of interest" description="Disordered" evidence="4">
    <location>
        <begin position="237"/>
        <end position="256"/>
    </location>
</feature>
<comment type="subcellular location">
    <subcellularLocation>
        <location evidence="1">Nucleus</location>
    </subcellularLocation>
</comment>
<comment type="caution">
    <text evidence="5">The sequence shown here is derived from an EMBL/GenBank/DDBJ whole genome shotgun (WGS) entry which is preliminary data.</text>
</comment>
<dbReference type="PANTHER" id="PTHR13471">
    <property type="entry name" value="TETRATRICOPEPTIDE-LIKE HELICAL"/>
    <property type="match status" value="1"/>
</dbReference>
<dbReference type="InterPro" id="IPR013633">
    <property type="entry name" value="NRDE-2"/>
</dbReference>
<feature type="region of interest" description="Disordered" evidence="4">
    <location>
        <begin position="487"/>
        <end position="519"/>
    </location>
</feature>
<feature type="compositionally biased region" description="Polar residues" evidence="4">
    <location>
        <begin position="508"/>
        <end position="519"/>
    </location>
</feature>
<accession>A0AA43QLF9</accession>
<sequence>MGIKDSDPQPFNPGSQNHEGFLNSTPKFTSFKPSSATKLDNRSGTSSAASGPDYYRRRRKQQDTSPDKRRDFGSSLDQLRPAKQRSQSPEAPEESPVYQTFEIDTTGDPRNQEFEGLDRSKLPHYVRFGAGYLLGLTLSSRIILDRSSNDASRILIQSDQLIEQQQNGSRTLRSLANTHCRELQNEPQSISSDLTGFDLDFTPFDNGLAERPAQNDLAQEFGPGAIQANLLEDHSGLENKQQSQNGTQRPAHHSPLLRNATTTGHEASFSQRIRQNPQDVRAWLGLISCYPSAHAFMALAERKSMADLRLSLYAQALPHAREAHAKETLTSGLMSEARVAWSIAKQSSQWTKILREQPESLVLRVQNLDFAQTNHHTFDYDAVRQAYLECLKLMQTRRAGLASSSPDTVEIYELQVYVILRMTLFLREAGYVEYSIAAWQALLEFEFFKPGSFLDGRQSRSSEAISSFKAFWDAEVSRIGNPDAHGWSQFDDTQVPNPPSEPEPARSACNSTEASSSRSNLATWSALEHTKARESHVLGQRQQTTDPFAVTLFPEVEPILITAAAPTCRQLLIDAFLVFCGLPPNQVRSGSRVRSWQNDPFVFQPSSDQQRRSIFDIPSTRSFPLHPQTLWADPKDWFYVFSANEPIFAQHRSLCLDWILRVIDALIHVQAVGPGLAEYRLALETAVAPWSARKKAKALLKMYPTSLRLYNGLALVENCLVDFRRARNVILTALDMSRDLDQPLQQESILLWHSLLWLHLQKGMYGKALDSISCYPHLPSDELLDQGTRSAFCAVQVYSNPQAMSAPADTAKSLTSTRDHLLSNGEDQLAATAADSLVLLTYLQNNLSLVAASEILESNMNACGADRTFKEQSCQLFSRLIYHHCTRSKQFRPMDVRSLLAKAVAGFPLNPIFIALFSWHEARSRIDDRLQAMRDVIFNSASMNDETGSVVRHSWAIDGDLKRSLTLGSNVNATRATFERAVESLGRKHCAALWKGYFFFEIDKGEVKRAKNIFYRSISACPWIKDLYLIAFDYLHDVPDAMTEAEITGIYHVMERKGIRLHNDLNLLHDTSNG</sequence>
<feature type="compositionally biased region" description="Polar residues" evidence="4">
    <location>
        <begin position="12"/>
        <end position="49"/>
    </location>
</feature>
<dbReference type="GO" id="GO:0071013">
    <property type="term" value="C:catalytic step 2 spliceosome"/>
    <property type="evidence" value="ECO:0007669"/>
    <property type="project" value="TreeGrafter"/>
</dbReference>
<dbReference type="Gene3D" id="1.25.40.10">
    <property type="entry name" value="Tetratricopeptide repeat domain"/>
    <property type="match status" value="1"/>
</dbReference>
<feature type="compositionally biased region" description="Polar residues" evidence="4">
    <location>
        <begin position="238"/>
        <end position="248"/>
    </location>
</feature>
<dbReference type="PANTHER" id="PTHR13471:SF0">
    <property type="entry name" value="NUCLEAR EXOSOME REGULATOR NRDE2"/>
    <property type="match status" value="1"/>
</dbReference>
<evidence type="ECO:0000256" key="2">
    <source>
        <dbReference type="ARBA" id="ARBA00009265"/>
    </source>
</evidence>
<dbReference type="GO" id="GO:1902369">
    <property type="term" value="P:negative regulation of RNA catabolic process"/>
    <property type="evidence" value="ECO:0007669"/>
    <property type="project" value="TreeGrafter"/>
</dbReference>
<comment type="similarity">
    <text evidence="2">Belongs to the NRDE2 family.</text>
</comment>
<keyword evidence="3" id="KW-0539">Nucleus</keyword>
<dbReference type="Proteomes" id="UP001161017">
    <property type="component" value="Unassembled WGS sequence"/>
</dbReference>
<dbReference type="InterPro" id="IPR011990">
    <property type="entry name" value="TPR-like_helical_dom_sf"/>
</dbReference>
<evidence type="ECO:0000313" key="6">
    <source>
        <dbReference type="Proteomes" id="UP001161017"/>
    </source>
</evidence>